<dbReference type="Gene3D" id="1.25.40.10">
    <property type="entry name" value="Tetratricopeptide repeat domain"/>
    <property type="match status" value="2"/>
</dbReference>
<feature type="signal peptide" evidence="1">
    <location>
        <begin position="1"/>
        <end position="19"/>
    </location>
</feature>
<gene>
    <name evidence="2" type="ORF">ELS82_06865</name>
</gene>
<comment type="caution">
    <text evidence="2">The sequence shown here is derived from an EMBL/GenBank/DDBJ whole genome shotgun (WGS) entry which is preliminary data.</text>
</comment>
<evidence type="ECO:0000256" key="1">
    <source>
        <dbReference type="SAM" id="SignalP"/>
    </source>
</evidence>
<dbReference type="EMBL" id="SATR01000007">
    <property type="protein sequence ID" value="TFH92381.1"/>
    <property type="molecule type" value="Genomic_DNA"/>
</dbReference>
<feature type="chain" id="PRO_5021214478" evidence="1">
    <location>
        <begin position="20"/>
        <end position="388"/>
    </location>
</feature>
<reference evidence="2 3" key="1">
    <citation type="submission" date="2019-01" db="EMBL/GenBank/DDBJ databases">
        <title>Vibrio BEI176 sp. nov, a marine bacterium isolated from China: eastern marignal seas.</title>
        <authorList>
            <person name="Li B."/>
        </authorList>
    </citation>
    <scope>NUCLEOTIDE SEQUENCE [LARGE SCALE GENOMIC DNA]</scope>
    <source>
        <strain evidence="2 3">BEI176</strain>
    </source>
</reference>
<dbReference type="OrthoDB" id="5592888at2"/>
<organism evidence="2 3">
    <name type="scientific">Vibrio ouci</name>
    <dbReference type="NCBI Taxonomy" id="2499078"/>
    <lineage>
        <taxon>Bacteria</taxon>
        <taxon>Pseudomonadati</taxon>
        <taxon>Pseudomonadota</taxon>
        <taxon>Gammaproteobacteria</taxon>
        <taxon>Vibrionales</taxon>
        <taxon>Vibrionaceae</taxon>
        <taxon>Vibrio</taxon>
    </lineage>
</organism>
<sequence length="388" mass="44092">MMKRLITLSCLLVSVSSIGQELSQYTAVRVQKAHELAQDDKVKQAIASLKEIETNRKYDSAFVARMLGVFYWQEGQIKPAINQLKIAVSSGLLQDEQAWVTERMLADLYLNDQQFKSALGHYYALLKSVPKTQKADDLWLRIAQSHYQIEQWSKVIPATNSYLKTKPKERLQPLSLKLGSQLQLEQWKQAIPTLEQLIVLQPEKLNWWRQLVGLQLRVGNSKAALDTLSLAKLNGLELSQKDLHLLAQLYAKRGIPERAAVQIGQLDNATTDVKLLSEQASYWQVAKEWDKAISVWKLAAQMNAKYHWNVAQLMVQQGYYKESLRVLDKVKGKEADVALAKTRAFYKLNQLEQALIEAKKANSAEPSSQAESWITYLTQLRQAQAVTG</sequence>
<dbReference type="Proteomes" id="UP000297753">
    <property type="component" value="Unassembled WGS sequence"/>
</dbReference>
<name>A0A4Y8WJF0_9VIBR</name>
<proteinExistence type="predicted"/>
<evidence type="ECO:0000313" key="3">
    <source>
        <dbReference type="Proteomes" id="UP000297753"/>
    </source>
</evidence>
<accession>A0A4Y8WJF0</accession>
<keyword evidence="3" id="KW-1185">Reference proteome</keyword>
<dbReference type="SUPFAM" id="SSF48452">
    <property type="entry name" value="TPR-like"/>
    <property type="match status" value="2"/>
</dbReference>
<dbReference type="AlphaFoldDB" id="A0A4Y8WJF0"/>
<dbReference type="InterPro" id="IPR011990">
    <property type="entry name" value="TPR-like_helical_dom_sf"/>
</dbReference>
<protein>
    <submittedName>
        <fullName evidence="2">Tetratricopeptide repeat protein</fullName>
    </submittedName>
</protein>
<evidence type="ECO:0000313" key="2">
    <source>
        <dbReference type="EMBL" id="TFH92381.1"/>
    </source>
</evidence>
<keyword evidence="1" id="KW-0732">Signal</keyword>
<dbReference type="RefSeq" id="WP_134834830.1">
    <property type="nucleotide sequence ID" value="NZ_SATR01000007.1"/>
</dbReference>